<dbReference type="AlphaFoldDB" id="A0A383BLI1"/>
<evidence type="ECO:0000313" key="1">
    <source>
        <dbReference type="EMBL" id="SVE20997.1"/>
    </source>
</evidence>
<reference evidence="1" key="1">
    <citation type="submission" date="2018-05" db="EMBL/GenBank/DDBJ databases">
        <authorList>
            <person name="Lanie J.A."/>
            <person name="Ng W.-L."/>
            <person name="Kazmierczak K.M."/>
            <person name="Andrzejewski T.M."/>
            <person name="Davidsen T.M."/>
            <person name="Wayne K.J."/>
            <person name="Tettelin H."/>
            <person name="Glass J.I."/>
            <person name="Rusch D."/>
            <person name="Podicherti R."/>
            <person name="Tsui H.-C.T."/>
            <person name="Winkler M.E."/>
        </authorList>
    </citation>
    <scope>NUCLEOTIDE SEQUENCE</scope>
</reference>
<protein>
    <submittedName>
        <fullName evidence="1">Uncharacterized protein</fullName>
    </submittedName>
</protein>
<organism evidence="1">
    <name type="scientific">marine metagenome</name>
    <dbReference type="NCBI Taxonomy" id="408172"/>
    <lineage>
        <taxon>unclassified sequences</taxon>
        <taxon>metagenomes</taxon>
        <taxon>ecological metagenomes</taxon>
    </lineage>
</organism>
<accession>A0A383BLI1</accession>
<name>A0A383BLI1_9ZZZZ</name>
<sequence>MLIKLTNQRYAKQIADLFGKLLELPAWDGTPIFYIQHAGYRFPFHQDRKTQCSINVLLDENPDPITFRIEEHDN</sequence>
<dbReference type="EMBL" id="UINC01201592">
    <property type="protein sequence ID" value="SVE20997.1"/>
    <property type="molecule type" value="Genomic_DNA"/>
</dbReference>
<proteinExistence type="predicted"/>
<feature type="non-terminal residue" evidence="1">
    <location>
        <position position="74"/>
    </location>
</feature>
<gene>
    <name evidence="1" type="ORF">METZ01_LOCUS473851</name>
</gene>